<dbReference type="EMBL" id="KV423977">
    <property type="protein sequence ID" value="KZT56476.1"/>
    <property type="molecule type" value="Genomic_DNA"/>
</dbReference>
<feature type="region of interest" description="Disordered" evidence="1">
    <location>
        <begin position="89"/>
        <end position="114"/>
    </location>
</feature>
<gene>
    <name evidence="2" type="ORF">CALCODRAFT_509447</name>
</gene>
<organism evidence="2 3">
    <name type="scientific">Calocera cornea HHB12733</name>
    <dbReference type="NCBI Taxonomy" id="1353952"/>
    <lineage>
        <taxon>Eukaryota</taxon>
        <taxon>Fungi</taxon>
        <taxon>Dikarya</taxon>
        <taxon>Basidiomycota</taxon>
        <taxon>Agaricomycotina</taxon>
        <taxon>Dacrymycetes</taxon>
        <taxon>Dacrymycetales</taxon>
        <taxon>Dacrymycetaceae</taxon>
        <taxon>Calocera</taxon>
    </lineage>
</organism>
<accession>A0A165FAN5</accession>
<reference evidence="2 3" key="1">
    <citation type="journal article" date="2016" name="Mol. Biol. Evol.">
        <title>Comparative Genomics of Early-Diverging Mushroom-Forming Fungi Provides Insights into the Origins of Lignocellulose Decay Capabilities.</title>
        <authorList>
            <person name="Nagy L.G."/>
            <person name="Riley R."/>
            <person name="Tritt A."/>
            <person name="Adam C."/>
            <person name="Daum C."/>
            <person name="Floudas D."/>
            <person name="Sun H."/>
            <person name="Yadav J.S."/>
            <person name="Pangilinan J."/>
            <person name="Larsson K.H."/>
            <person name="Matsuura K."/>
            <person name="Barry K."/>
            <person name="Labutti K."/>
            <person name="Kuo R."/>
            <person name="Ohm R.A."/>
            <person name="Bhattacharya S.S."/>
            <person name="Shirouzu T."/>
            <person name="Yoshinaga Y."/>
            <person name="Martin F.M."/>
            <person name="Grigoriev I.V."/>
            <person name="Hibbett D.S."/>
        </authorList>
    </citation>
    <scope>NUCLEOTIDE SEQUENCE [LARGE SCALE GENOMIC DNA]</scope>
    <source>
        <strain evidence="2 3">HHB12733</strain>
    </source>
</reference>
<dbReference type="AlphaFoldDB" id="A0A165FAN5"/>
<feature type="compositionally biased region" description="Basic and acidic residues" evidence="1">
    <location>
        <begin position="100"/>
        <end position="114"/>
    </location>
</feature>
<dbReference type="InParanoid" id="A0A165FAN5"/>
<proteinExistence type="predicted"/>
<sequence length="114" mass="13063">MSEQKNARSSADKEDDLVGGDSTAYQEEMALAVDIFAEHLQQAMLADIEDARQVQSAPGKTRTKSKRPRRMEQMLQGLFEYIERLAREEAKECEEDEELDEKRKGKEVEKGAKR</sequence>
<feature type="region of interest" description="Disordered" evidence="1">
    <location>
        <begin position="51"/>
        <end position="72"/>
    </location>
</feature>
<keyword evidence="3" id="KW-1185">Reference proteome</keyword>
<evidence type="ECO:0000313" key="3">
    <source>
        <dbReference type="Proteomes" id="UP000076842"/>
    </source>
</evidence>
<evidence type="ECO:0000256" key="1">
    <source>
        <dbReference type="SAM" id="MobiDB-lite"/>
    </source>
</evidence>
<protein>
    <submittedName>
        <fullName evidence="2">Uncharacterized protein</fullName>
    </submittedName>
</protein>
<evidence type="ECO:0000313" key="2">
    <source>
        <dbReference type="EMBL" id="KZT56476.1"/>
    </source>
</evidence>
<name>A0A165FAN5_9BASI</name>
<feature type="region of interest" description="Disordered" evidence="1">
    <location>
        <begin position="1"/>
        <end position="22"/>
    </location>
</feature>
<dbReference type="Proteomes" id="UP000076842">
    <property type="component" value="Unassembled WGS sequence"/>
</dbReference>